<proteinExistence type="predicted"/>
<keyword evidence="3" id="KW-1185">Reference proteome</keyword>
<dbReference type="Proteomes" id="UP000192783">
    <property type="component" value="Unassembled WGS sequence"/>
</dbReference>
<organism evidence="2 3">
    <name type="scientific">Desulfacinum hydrothermale DSM 13146</name>
    <dbReference type="NCBI Taxonomy" id="1121390"/>
    <lineage>
        <taxon>Bacteria</taxon>
        <taxon>Pseudomonadati</taxon>
        <taxon>Thermodesulfobacteriota</taxon>
        <taxon>Syntrophobacteria</taxon>
        <taxon>Syntrophobacterales</taxon>
        <taxon>Syntrophobacteraceae</taxon>
        <taxon>Desulfacinum</taxon>
    </lineage>
</organism>
<name>A0A1W1WZD4_9BACT</name>
<dbReference type="AlphaFoldDB" id="A0A1W1WZD4"/>
<evidence type="ECO:0000256" key="1">
    <source>
        <dbReference type="SAM" id="SignalP"/>
    </source>
</evidence>
<dbReference type="InterPro" id="IPR008869">
    <property type="entry name" value="MlaC/ttg2D"/>
</dbReference>
<dbReference type="PANTHER" id="PTHR36573">
    <property type="entry name" value="INTERMEMBRANE PHOSPHOLIPID TRANSPORT SYSTEM BINDING PROTEIN MLAC"/>
    <property type="match status" value="1"/>
</dbReference>
<dbReference type="OrthoDB" id="9798905at2"/>
<dbReference type="STRING" id="1121390.SAMN02746041_00215"/>
<sequence>MTRWFLKRLVHVVPVFSLVVLSFFFTGPVGAQDPGPTDVIKSGTERALAILNVCRDEEPDQVRRQRREQIKQIAYDYVDFEEMGRRALGRHWKKLTPAQQDEFLRLFKDLLYFTYIGRVDTYTCGQTQTIAYDEERILGRYALVKTRVSYQDKMVPVEYRMIRKDKGWMVYDVVIEGVSYVNNYRKQFDSILVNKSVDDLFALLKEKVAELEKNDSLGAGRTSKEAS</sequence>
<evidence type="ECO:0000313" key="3">
    <source>
        <dbReference type="Proteomes" id="UP000192783"/>
    </source>
</evidence>
<dbReference type="EMBL" id="FWXF01000001">
    <property type="protein sequence ID" value="SMC17005.1"/>
    <property type="molecule type" value="Genomic_DNA"/>
</dbReference>
<dbReference type="PIRSF" id="PIRSF004649">
    <property type="entry name" value="MlaC"/>
    <property type="match status" value="1"/>
</dbReference>
<feature type="chain" id="PRO_5012664317" evidence="1">
    <location>
        <begin position="32"/>
        <end position="227"/>
    </location>
</feature>
<accession>A0A1W1WZD4</accession>
<feature type="signal peptide" evidence="1">
    <location>
        <begin position="1"/>
        <end position="31"/>
    </location>
</feature>
<gene>
    <name evidence="2" type="ORF">SAMN02746041_00215</name>
</gene>
<reference evidence="2 3" key="1">
    <citation type="submission" date="2017-04" db="EMBL/GenBank/DDBJ databases">
        <authorList>
            <person name="Afonso C.L."/>
            <person name="Miller P.J."/>
            <person name="Scott M.A."/>
            <person name="Spackman E."/>
            <person name="Goraichik I."/>
            <person name="Dimitrov K.M."/>
            <person name="Suarez D.L."/>
            <person name="Swayne D.E."/>
        </authorList>
    </citation>
    <scope>NUCLEOTIDE SEQUENCE [LARGE SCALE GENOMIC DNA]</scope>
    <source>
        <strain evidence="2 3">DSM 13146</strain>
    </source>
</reference>
<dbReference type="Gene3D" id="3.10.450.710">
    <property type="entry name" value="Tgt2/MlaC"/>
    <property type="match status" value="1"/>
</dbReference>
<dbReference type="RefSeq" id="WP_084055691.1">
    <property type="nucleotide sequence ID" value="NZ_FWXF01000001.1"/>
</dbReference>
<dbReference type="PANTHER" id="PTHR36573:SF1">
    <property type="entry name" value="INTERMEMBRANE PHOSPHOLIPID TRANSPORT SYSTEM BINDING PROTEIN MLAC"/>
    <property type="match status" value="1"/>
</dbReference>
<dbReference type="Pfam" id="PF05494">
    <property type="entry name" value="MlaC"/>
    <property type="match status" value="1"/>
</dbReference>
<evidence type="ECO:0000313" key="2">
    <source>
        <dbReference type="EMBL" id="SMC17005.1"/>
    </source>
</evidence>
<protein>
    <submittedName>
        <fullName evidence="2">Phospholipid transport system substrate-binding protein</fullName>
    </submittedName>
</protein>
<keyword evidence="1" id="KW-0732">Signal</keyword>
<dbReference type="InterPro" id="IPR042245">
    <property type="entry name" value="Tgt2/MlaC_sf"/>
</dbReference>